<evidence type="ECO:0000313" key="3">
    <source>
        <dbReference type="EMBL" id="KAJ2781180.1"/>
    </source>
</evidence>
<dbReference type="Pfam" id="PF13417">
    <property type="entry name" value="GST_N_3"/>
    <property type="match status" value="1"/>
</dbReference>
<dbReference type="SUPFAM" id="SSF52833">
    <property type="entry name" value="Thioredoxin-like"/>
    <property type="match status" value="1"/>
</dbReference>
<dbReference type="InterPro" id="IPR040079">
    <property type="entry name" value="Glutathione_S-Trfase"/>
</dbReference>
<dbReference type="Gene3D" id="3.40.30.10">
    <property type="entry name" value="Glutaredoxin"/>
    <property type="match status" value="1"/>
</dbReference>
<dbReference type="InterPro" id="IPR036249">
    <property type="entry name" value="Thioredoxin-like_sf"/>
</dbReference>
<evidence type="ECO:0008006" key="5">
    <source>
        <dbReference type="Google" id="ProtNLM"/>
    </source>
</evidence>
<dbReference type="PANTHER" id="PTHR43968:SF6">
    <property type="entry name" value="GLUTATHIONE S-TRANSFERASE OMEGA"/>
    <property type="match status" value="1"/>
</dbReference>
<dbReference type="InterPro" id="IPR004045">
    <property type="entry name" value="Glutathione_S-Trfase_N"/>
</dbReference>
<gene>
    <name evidence="3" type="ORF">H4R18_003050</name>
</gene>
<comment type="caution">
    <text evidence="3">The sequence shown here is derived from an EMBL/GenBank/DDBJ whole genome shotgun (WGS) entry which is preliminary data.</text>
</comment>
<evidence type="ECO:0000313" key="4">
    <source>
        <dbReference type="Proteomes" id="UP001140217"/>
    </source>
</evidence>
<dbReference type="SFLD" id="SFLDG00358">
    <property type="entry name" value="Main_(cytGST)"/>
    <property type="match status" value="1"/>
</dbReference>
<dbReference type="PANTHER" id="PTHR43968">
    <property type="match status" value="1"/>
</dbReference>
<evidence type="ECO:0000259" key="2">
    <source>
        <dbReference type="PROSITE" id="PS50405"/>
    </source>
</evidence>
<dbReference type="InterPro" id="IPR036282">
    <property type="entry name" value="Glutathione-S-Trfase_C_sf"/>
</dbReference>
<dbReference type="SFLD" id="SFLDS00019">
    <property type="entry name" value="Glutathione_Transferase_(cytos"/>
    <property type="match status" value="1"/>
</dbReference>
<dbReference type="AlphaFoldDB" id="A0A9W8HDC1"/>
<reference evidence="3" key="1">
    <citation type="submission" date="2022-07" db="EMBL/GenBank/DDBJ databases">
        <title>Phylogenomic reconstructions and comparative analyses of Kickxellomycotina fungi.</title>
        <authorList>
            <person name="Reynolds N.K."/>
            <person name="Stajich J.E."/>
            <person name="Barry K."/>
            <person name="Grigoriev I.V."/>
            <person name="Crous P."/>
            <person name="Smith M.E."/>
        </authorList>
    </citation>
    <scope>NUCLEOTIDE SEQUENCE</scope>
    <source>
        <strain evidence="3">NBRC 105414</strain>
    </source>
</reference>
<keyword evidence="4" id="KW-1185">Reference proteome</keyword>
<dbReference type="SUPFAM" id="SSF47616">
    <property type="entry name" value="GST C-terminal domain-like"/>
    <property type="match status" value="1"/>
</dbReference>
<dbReference type="Gene3D" id="1.20.1050.10">
    <property type="match status" value="1"/>
</dbReference>
<dbReference type="Proteomes" id="UP001140217">
    <property type="component" value="Unassembled WGS sequence"/>
</dbReference>
<dbReference type="GO" id="GO:0005737">
    <property type="term" value="C:cytoplasm"/>
    <property type="evidence" value="ECO:0007669"/>
    <property type="project" value="TreeGrafter"/>
</dbReference>
<proteinExistence type="predicted"/>
<protein>
    <recommendedName>
        <fullName evidence="5">Glutathione S-transferase</fullName>
    </recommendedName>
</protein>
<dbReference type="PROSITE" id="PS51354">
    <property type="entry name" value="GLUTAREDOXIN_2"/>
    <property type="match status" value="1"/>
</dbReference>
<evidence type="ECO:0000259" key="1">
    <source>
        <dbReference type="PROSITE" id="PS50404"/>
    </source>
</evidence>
<dbReference type="InterPro" id="IPR050983">
    <property type="entry name" value="GST_Omega/HSP26"/>
</dbReference>
<dbReference type="EMBL" id="JANBUL010000113">
    <property type="protein sequence ID" value="KAJ2781180.1"/>
    <property type="molecule type" value="Genomic_DNA"/>
</dbReference>
<sequence length="235" mass="26440">MSAAEYPHAENGYTLYSWPTCPYAQRAIRALSAAKVPYALETIDLNNKPAWYSLVNPRLKVPALRTPDGTVLIESLVIAEYIAEQFPEAGLLPGDPLARAQLRLFIERFDAEYSPPFYRALRAADKAEQEEQKRLLLAAIRGISAELERQWARPGGAGGPFWAGDRWTYAEVVLSSFLPQLASLDHYRGFSVPETDEYAAFHRWRQAIWAHPEFVKANPDVNDIIKGHKKFVPGA</sequence>
<feature type="domain" description="GST N-terminal" evidence="1">
    <location>
        <begin position="11"/>
        <end position="90"/>
    </location>
</feature>
<feature type="domain" description="GST C-terminal" evidence="2">
    <location>
        <begin position="95"/>
        <end position="232"/>
    </location>
</feature>
<name>A0A9W8HDC1_9FUNG</name>
<dbReference type="PROSITE" id="PS50404">
    <property type="entry name" value="GST_NTER"/>
    <property type="match status" value="1"/>
</dbReference>
<dbReference type="OrthoDB" id="202840at2759"/>
<accession>A0A9W8HDC1</accession>
<dbReference type="InterPro" id="IPR010987">
    <property type="entry name" value="Glutathione-S-Trfase_C-like"/>
</dbReference>
<dbReference type="Pfam" id="PF13410">
    <property type="entry name" value="GST_C_2"/>
    <property type="match status" value="1"/>
</dbReference>
<dbReference type="PROSITE" id="PS50405">
    <property type="entry name" value="GST_CTER"/>
    <property type="match status" value="1"/>
</dbReference>
<organism evidence="3 4">
    <name type="scientific">Coemansia javaensis</name>
    <dbReference type="NCBI Taxonomy" id="2761396"/>
    <lineage>
        <taxon>Eukaryota</taxon>
        <taxon>Fungi</taxon>
        <taxon>Fungi incertae sedis</taxon>
        <taxon>Zoopagomycota</taxon>
        <taxon>Kickxellomycotina</taxon>
        <taxon>Kickxellomycetes</taxon>
        <taxon>Kickxellales</taxon>
        <taxon>Kickxellaceae</taxon>
        <taxon>Coemansia</taxon>
    </lineage>
</organism>